<accession>A0A9P3F7N6</accession>
<dbReference type="EMBL" id="BOLY01000001">
    <property type="protein sequence ID" value="GIZ36858.1"/>
    <property type="molecule type" value="Genomic_DNA"/>
</dbReference>
<dbReference type="AlphaFoldDB" id="A0A9P3F7N6"/>
<dbReference type="Proteomes" id="UP000825890">
    <property type="component" value="Unassembled WGS sequence"/>
</dbReference>
<keyword evidence="4" id="KW-1185">Reference proteome</keyword>
<protein>
    <recommendedName>
        <fullName evidence="2">SnoaL-like domain-containing protein</fullName>
    </recommendedName>
</protein>
<evidence type="ECO:0000313" key="3">
    <source>
        <dbReference type="EMBL" id="GIZ36858.1"/>
    </source>
</evidence>
<evidence type="ECO:0000256" key="1">
    <source>
        <dbReference type="SAM" id="MobiDB-lite"/>
    </source>
</evidence>
<dbReference type="RefSeq" id="XP_044651345.1">
    <property type="nucleotide sequence ID" value="XM_044795410.1"/>
</dbReference>
<gene>
    <name evidence="3" type="ORF">CKM354_000032400</name>
</gene>
<name>A0A9P3F7N6_9PEZI</name>
<evidence type="ECO:0000313" key="4">
    <source>
        <dbReference type="Proteomes" id="UP000825890"/>
    </source>
</evidence>
<comment type="caution">
    <text evidence="3">The sequence shown here is derived from an EMBL/GenBank/DDBJ whole genome shotgun (WGS) entry which is preliminary data.</text>
</comment>
<evidence type="ECO:0000259" key="2">
    <source>
        <dbReference type="Pfam" id="PF13577"/>
    </source>
</evidence>
<dbReference type="OrthoDB" id="2533647at2759"/>
<organism evidence="3 4">
    <name type="scientific">Cercospora kikuchii</name>
    <dbReference type="NCBI Taxonomy" id="84275"/>
    <lineage>
        <taxon>Eukaryota</taxon>
        <taxon>Fungi</taxon>
        <taxon>Dikarya</taxon>
        <taxon>Ascomycota</taxon>
        <taxon>Pezizomycotina</taxon>
        <taxon>Dothideomycetes</taxon>
        <taxon>Dothideomycetidae</taxon>
        <taxon>Mycosphaerellales</taxon>
        <taxon>Mycosphaerellaceae</taxon>
        <taxon>Cercospora</taxon>
    </lineage>
</organism>
<proteinExistence type="predicted"/>
<dbReference type="Gene3D" id="3.10.450.50">
    <property type="match status" value="1"/>
</dbReference>
<dbReference type="GeneID" id="68285899"/>
<sequence>MADRHSLPPGSRPVQAVRNNGPNDLALERFKLRELAEGWPMYRDTCEWDNFASIFHDDAHIYTIWTGRLHFRDFLEISKTTMDKGPFIMHRCNGASTDIRPDGTRAVTKMKAVITQRFIIDACEVDVEVDCRFCYFWERDGRGDWKARLVRHWYEKDKMIPVNPNKIPFLDEEKLARFPPGYRIIAYCQEATMEGITVLQGMPGHRREDESTPSRQAHDKLLWQCKKWLDGTSTDVEDV</sequence>
<feature type="domain" description="SnoaL-like" evidence="2">
    <location>
        <begin position="29"/>
        <end position="148"/>
    </location>
</feature>
<dbReference type="SUPFAM" id="SSF54427">
    <property type="entry name" value="NTF2-like"/>
    <property type="match status" value="1"/>
</dbReference>
<dbReference type="InterPro" id="IPR032710">
    <property type="entry name" value="NTF2-like_dom_sf"/>
</dbReference>
<reference evidence="3 4" key="1">
    <citation type="submission" date="2021-01" db="EMBL/GenBank/DDBJ databases">
        <title>Cercospora kikuchii MAFF 305040 whole genome shotgun sequence.</title>
        <authorList>
            <person name="Kashiwa T."/>
            <person name="Suzuki T."/>
        </authorList>
    </citation>
    <scope>NUCLEOTIDE SEQUENCE [LARGE SCALE GENOMIC DNA]</scope>
    <source>
        <strain evidence="3 4">MAFF 305040</strain>
    </source>
</reference>
<dbReference type="InterPro" id="IPR037401">
    <property type="entry name" value="SnoaL-like"/>
</dbReference>
<dbReference type="Pfam" id="PF13577">
    <property type="entry name" value="SnoaL_4"/>
    <property type="match status" value="1"/>
</dbReference>
<feature type="region of interest" description="Disordered" evidence="1">
    <location>
        <begin position="1"/>
        <end position="20"/>
    </location>
</feature>